<protein>
    <recommendedName>
        <fullName evidence="4">Helix-turn-helix protein</fullName>
    </recommendedName>
</protein>
<evidence type="ECO:0000313" key="3">
    <source>
        <dbReference type="Proteomes" id="UP000295182"/>
    </source>
</evidence>
<dbReference type="AlphaFoldDB" id="A0A4R2NCD8"/>
<name>A0A4R2NCD8_9BURK</name>
<feature type="region of interest" description="Disordered" evidence="1">
    <location>
        <begin position="134"/>
        <end position="167"/>
    </location>
</feature>
<feature type="compositionally biased region" description="Low complexity" evidence="1">
    <location>
        <begin position="134"/>
        <end position="144"/>
    </location>
</feature>
<reference evidence="2 3" key="1">
    <citation type="submission" date="2019-03" db="EMBL/GenBank/DDBJ databases">
        <title>Genomic Encyclopedia of Type Strains, Phase IV (KMG-IV): sequencing the most valuable type-strain genomes for metagenomic binning, comparative biology and taxonomic classification.</title>
        <authorList>
            <person name="Goeker M."/>
        </authorList>
    </citation>
    <scope>NUCLEOTIDE SEQUENCE [LARGE SCALE GENOMIC DNA]</scope>
    <source>
        <strain evidence="2 3">DSM 1837</strain>
    </source>
</reference>
<evidence type="ECO:0008006" key="4">
    <source>
        <dbReference type="Google" id="ProtNLM"/>
    </source>
</evidence>
<comment type="caution">
    <text evidence="2">The sequence shown here is derived from an EMBL/GenBank/DDBJ whole genome shotgun (WGS) entry which is preliminary data.</text>
</comment>
<proteinExistence type="predicted"/>
<dbReference type="RefSeq" id="WP_207902182.1">
    <property type="nucleotide sequence ID" value="NZ_SLXH01000008.1"/>
</dbReference>
<gene>
    <name evidence="2" type="ORF">EV674_10897</name>
</gene>
<dbReference type="EMBL" id="SLXH01000008">
    <property type="protein sequence ID" value="TCP18724.1"/>
    <property type="molecule type" value="Genomic_DNA"/>
</dbReference>
<dbReference type="Proteomes" id="UP000295182">
    <property type="component" value="Unassembled WGS sequence"/>
</dbReference>
<evidence type="ECO:0000313" key="2">
    <source>
        <dbReference type="EMBL" id="TCP18724.1"/>
    </source>
</evidence>
<accession>A0A4R2NCD8</accession>
<evidence type="ECO:0000256" key="1">
    <source>
        <dbReference type="SAM" id="MobiDB-lite"/>
    </source>
</evidence>
<keyword evidence="3" id="KW-1185">Reference proteome</keyword>
<organism evidence="2 3">
    <name type="scientific">Simplicispira metamorpha</name>
    <dbReference type="NCBI Taxonomy" id="80881"/>
    <lineage>
        <taxon>Bacteria</taxon>
        <taxon>Pseudomonadati</taxon>
        <taxon>Pseudomonadota</taxon>
        <taxon>Betaproteobacteria</taxon>
        <taxon>Burkholderiales</taxon>
        <taxon>Comamonadaceae</taxon>
        <taxon>Simplicispira</taxon>
    </lineage>
</organism>
<sequence>MSSKKKWKAAAASRDAGGFVAMPWVVLDSPAYQALSHPARGLLMEFARQYVRDNNGMLLASGTYLAKRGWTSNAVITRAKKELIDAGFIFETVKGHRPNKASLYAVTWATLDHIDGFDPGARSSFQRGAYRTKTAPLPTTTQPKKTVKKPPNQVTHGYVLTPPDGAKPRFIAPPDGVESAATAPPDGAIKGVFCYFSTPPDGDLLEIPSTDDQGEVAAATSAQQKTASTLHGKHDGGVADQGSYLRLRPNPERLFTGLPGLDAVVRPEAAAAPQREGGYQRLAIKPKRLFTGLLLAEHQRAPEQVMQLAMQRAAQAARKAVAP</sequence>